<reference evidence="2" key="1">
    <citation type="submission" date="2024-05" db="EMBL/GenBank/DDBJ databases">
        <authorList>
            <person name="Cai S.Y."/>
            <person name="Jin L.M."/>
            <person name="Li H.R."/>
        </authorList>
    </citation>
    <scope>NUCLEOTIDE SEQUENCE</scope>
    <source>
        <strain evidence="2">A5-74</strain>
    </source>
</reference>
<dbReference type="RefSeq" id="WP_353647996.1">
    <property type="nucleotide sequence ID" value="NZ_CP159218.1"/>
</dbReference>
<name>A0AAU8DKU6_9ACTN</name>
<dbReference type="AlphaFoldDB" id="A0AAU8DKU6"/>
<keyword evidence="1" id="KW-0472">Membrane</keyword>
<organism evidence="2">
    <name type="scientific">Nakamurella sp. A5-74</name>
    <dbReference type="NCBI Taxonomy" id="3158264"/>
    <lineage>
        <taxon>Bacteria</taxon>
        <taxon>Bacillati</taxon>
        <taxon>Actinomycetota</taxon>
        <taxon>Actinomycetes</taxon>
        <taxon>Nakamurellales</taxon>
        <taxon>Nakamurellaceae</taxon>
        <taxon>Nakamurella</taxon>
    </lineage>
</organism>
<proteinExistence type="predicted"/>
<protein>
    <recommendedName>
        <fullName evidence="3">DUF4350 domain-containing protein</fullName>
    </recommendedName>
</protein>
<accession>A0AAU8DKU6</accession>
<keyword evidence="1" id="KW-1133">Transmembrane helix</keyword>
<feature type="transmembrane region" description="Helical" evidence="1">
    <location>
        <begin position="20"/>
        <end position="38"/>
    </location>
</feature>
<feature type="transmembrane region" description="Helical" evidence="1">
    <location>
        <begin position="342"/>
        <end position="363"/>
    </location>
</feature>
<keyword evidence="1" id="KW-0812">Transmembrane</keyword>
<dbReference type="EMBL" id="CP159218">
    <property type="protein sequence ID" value="XCG62381.1"/>
    <property type="molecule type" value="Genomic_DNA"/>
</dbReference>
<evidence type="ECO:0000313" key="2">
    <source>
        <dbReference type="EMBL" id="XCG62381.1"/>
    </source>
</evidence>
<evidence type="ECO:0000256" key="1">
    <source>
        <dbReference type="SAM" id="Phobius"/>
    </source>
</evidence>
<gene>
    <name evidence="2" type="ORF">ABLG96_14090</name>
</gene>
<evidence type="ECO:0008006" key="3">
    <source>
        <dbReference type="Google" id="ProtNLM"/>
    </source>
</evidence>
<sequence>MSSGSRSARLRPERPEVVRWLLAVLAVVAAVVFVAVQGRSSDARYELNAASSRLTPTETPTVSLPSPEELTNQLRRHSRVRLPGASAWFDEKQVRAAIGNDDIRILVAPIGLTSDQSRMLYELDPFDEDATGVHEVIRIEGTAVKGGGYSSLADDLPGWQRQFAQGDITGPLLALVAALRDAPTPADPQAAAVRAPTAAELAPVLAAVRSSGVHLDPAAGVTEVPATAGTAFPDSRPIIATFPRSTPGAPLVDWATALSAAFPDRPVVTLTGLWVDYRGPDADQFAEIASASYYGQYRTVLAERVLPTQGVLRTFLARIAELRLSGIFGRALPAPSFDPLSVTLPALPIVFAGCAAGFLVLSVRQLRRRPLFLIPPAGRARLAGLSSLLIETSGLADRRADAPLARAAAALRAAGSAITERGLQAEVRTQLDAASAELDTVAELLGRKDYRPTEYVREWAR</sequence>